<dbReference type="EMBL" id="KV440980">
    <property type="protein sequence ID" value="OAD73856.1"/>
    <property type="molecule type" value="Genomic_DNA"/>
</dbReference>
<dbReference type="GeneID" id="28994767"/>
<dbReference type="Proteomes" id="UP000077315">
    <property type="component" value="Unassembled WGS sequence"/>
</dbReference>
<dbReference type="VEuPathDB" id="FungiDB:PHYBLDRAFT_158813"/>
<keyword evidence="2" id="KW-1185">Reference proteome</keyword>
<reference evidence="2" key="1">
    <citation type="submission" date="2015-06" db="EMBL/GenBank/DDBJ databases">
        <title>Expansion of signal transduction pathways in fungi by whole-genome duplication.</title>
        <authorList>
            <consortium name="DOE Joint Genome Institute"/>
            <person name="Corrochano L.M."/>
            <person name="Kuo A."/>
            <person name="Marcet-Houben M."/>
            <person name="Polaino S."/>
            <person name="Salamov A."/>
            <person name="Villalobos J.M."/>
            <person name="Alvarez M.I."/>
            <person name="Avalos J."/>
            <person name="Benito E.P."/>
            <person name="Benoit I."/>
            <person name="Burger G."/>
            <person name="Camino L.P."/>
            <person name="Canovas D."/>
            <person name="Cerda-Olmedo E."/>
            <person name="Cheng J.-F."/>
            <person name="Dominguez A."/>
            <person name="Elias M."/>
            <person name="Eslava A.P."/>
            <person name="Glaser F."/>
            <person name="Grimwood J."/>
            <person name="Gutierrez G."/>
            <person name="Heitman J."/>
            <person name="Henrissat B."/>
            <person name="Iturriaga E.A."/>
            <person name="Lang B.F."/>
            <person name="Lavin J.L."/>
            <person name="Lee S."/>
            <person name="Li W."/>
            <person name="Lindquist E."/>
            <person name="Lopez-Garcia S."/>
            <person name="Luque E.M."/>
            <person name="Marcos A.T."/>
            <person name="Martin J."/>
            <person name="McCluskey K."/>
            <person name="Medina H.R."/>
            <person name="Miralles-Duran A."/>
            <person name="Miyazaki A."/>
            <person name="Munoz-Torres E."/>
            <person name="Oguiza J.A."/>
            <person name="Ohm R."/>
            <person name="Olmedo M."/>
            <person name="Orejas M."/>
            <person name="Ortiz-Castellanos L."/>
            <person name="Pisabarro A.G."/>
            <person name="Rodriguez-Romero J."/>
            <person name="Ruiz-Herrera J."/>
            <person name="Ruiz-Vazquez R."/>
            <person name="Sanz C."/>
            <person name="Schackwitz W."/>
            <person name="Schmutz J."/>
            <person name="Shahriari M."/>
            <person name="Shelest E."/>
            <person name="Silva-Franco F."/>
            <person name="Soanes D."/>
            <person name="Syed K."/>
            <person name="Tagua V.G."/>
            <person name="Talbot N.J."/>
            <person name="Thon M."/>
            <person name="De vries R.P."/>
            <person name="Wiebenga A."/>
            <person name="Yadav J.S."/>
            <person name="Braun E.L."/>
            <person name="Baker S."/>
            <person name="Garre V."/>
            <person name="Horwitz B."/>
            <person name="Torres-Martinez S."/>
            <person name="Idnurm A."/>
            <person name="Herrera-Estrella A."/>
            <person name="Gabaldon T."/>
            <person name="Grigoriev I.V."/>
        </authorList>
    </citation>
    <scope>NUCLEOTIDE SEQUENCE [LARGE SCALE GENOMIC DNA]</scope>
    <source>
        <strain evidence="2">NRRL 1555(-)</strain>
    </source>
</reference>
<dbReference type="RefSeq" id="XP_018291896.1">
    <property type="nucleotide sequence ID" value="XM_018433861.1"/>
</dbReference>
<gene>
    <name evidence="1" type="ORF">PHYBLDRAFT_158813</name>
</gene>
<dbReference type="AlphaFoldDB" id="A0A162PTQ9"/>
<evidence type="ECO:0000313" key="2">
    <source>
        <dbReference type="Proteomes" id="UP000077315"/>
    </source>
</evidence>
<proteinExistence type="predicted"/>
<sequence>MNTDSIPLTPTMVSTGYPATQDIMSTSAKNSPDSDQIQQQKESSFSSMLRLSGGGCIKGCLEAICCCCALDAICWCELDEICC</sequence>
<accession>A0A162PTQ9</accession>
<protein>
    <submittedName>
        <fullName evidence="1">Uncharacterized protein</fullName>
    </submittedName>
</protein>
<dbReference type="InParanoid" id="A0A162PTQ9"/>
<organism evidence="1 2">
    <name type="scientific">Phycomyces blakesleeanus (strain ATCC 8743b / DSM 1359 / FGSC 10004 / NBRC 33097 / NRRL 1555)</name>
    <dbReference type="NCBI Taxonomy" id="763407"/>
    <lineage>
        <taxon>Eukaryota</taxon>
        <taxon>Fungi</taxon>
        <taxon>Fungi incertae sedis</taxon>
        <taxon>Mucoromycota</taxon>
        <taxon>Mucoromycotina</taxon>
        <taxon>Mucoromycetes</taxon>
        <taxon>Mucorales</taxon>
        <taxon>Phycomycetaceae</taxon>
        <taxon>Phycomyces</taxon>
    </lineage>
</organism>
<name>A0A162PTQ9_PHYB8</name>
<evidence type="ECO:0000313" key="1">
    <source>
        <dbReference type="EMBL" id="OAD73856.1"/>
    </source>
</evidence>